<proteinExistence type="predicted"/>
<evidence type="ECO:0000313" key="1">
    <source>
        <dbReference type="EMBL" id="GBL91280.1"/>
    </source>
</evidence>
<name>A0A4Y2BGD2_ARAVE</name>
<accession>A0A4Y2BGD2</accession>
<dbReference type="Proteomes" id="UP000499080">
    <property type="component" value="Unassembled WGS sequence"/>
</dbReference>
<dbReference type="EMBL" id="BGPR01000078">
    <property type="protein sequence ID" value="GBL91280.1"/>
    <property type="molecule type" value="Genomic_DNA"/>
</dbReference>
<dbReference type="AlphaFoldDB" id="A0A4Y2BGD2"/>
<sequence>MEGPRHFSHCIGLFEAPIPPLSGRHRRLTCVFKSDKLRSSNLNRARFSEFFLFRDSFPQQSCRGPTLNFQEIRRKGHAPLFKKLKHLRTLSGALSDL</sequence>
<gene>
    <name evidence="1" type="ORF">AVEN_203440_1</name>
</gene>
<keyword evidence="2" id="KW-1185">Reference proteome</keyword>
<comment type="caution">
    <text evidence="1">The sequence shown here is derived from an EMBL/GenBank/DDBJ whole genome shotgun (WGS) entry which is preliminary data.</text>
</comment>
<protein>
    <submittedName>
        <fullName evidence="1">Uncharacterized protein</fullName>
    </submittedName>
</protein>
<organism evidence="1 2">
    <name type="scientific">Araneus ventricosus</name>
    <name type="common">Orbweaver spider</name>
    <name type="synonym">Epeira ventricosa</name>
    <dbReference type="NCBI Taxonomy" id="182803"/>
    <lineage>
        <taxon>Eukaryota</taxon>
        <taxon>Metazoa</taxon>
        <taxon>Ecdysozoa</taxon>
        <taxon>Arthropoda</taxon>
        <taxon>Chelicerata</taxon>
        <taxon>Arachnida</taxon>
        <taxon>Araneae</taxon>
        <taxon>Araneomorphae</taxon>
        <taxon>Entelegynae</taxon>
        <taxon>Araneoidea</taxon>
        <taxon>Araneidae</taxon>
        <taxon>Araneus</taxon>
    </lineage>
</organism>
<evidence type="ECO:0000313" key="2">
    <source>
        <dbReference type="Proteomes" id="UP000499080"/>
    </source>
</evidence>
<reference evidence="1 2" key="1">
    <citation type="journal article" date="2019" name="Sci. Rep.">
        <title>Orb-weaving spider Araneus ventricosus genome elucidates the spidroin gene catalogue.</title>
        <authorList>
            <person name="Kono N."/>
            <person name="Nakamura H."/>
            <person name="Ohtoshi R."/>
            <person name="Moran D.A.P."/>
            <person name="Shinohara A."/>
            <person name="Yoshida Y."/>
            <person name="Fujiwara M."/>
            <person name="Mori M."/>
            <person name="Tomita M."/>
            <person name="Arakawa K."/>
        </authorList>
    </citation>
    <scope>NUCLEOTIDE SEQUENCE [LARGE SCALE GENOMIC DNA]</scope>
</reference>